<proteinExistence type="predicted"/>
<evidence type="ECO:0000256" key="1">
    <source>
        <dbReference type="SAM" id="MobiDB-lite"/>
    </source>
</evidence>
<dbReference type="AlphaFoldDB" id="A0A8T8SEA6"/>
<reference evidence="2" key="2">
    <citation type="journal article" date="2019" name="IMA Fungus">
        <title>Genome sequencing and comparison of five Tilletia species to identify candidate genes for the detection of regulated species infecting wheat.</title>
        <authorList>
            <person name="Nguyen H.D.T."/>
            <person name="Sultana T."/>
            <person name="Kesanakurti P."/>
            <person name="Hambleton S."/>
        </authorList>
    </citation>
    <scope>NUCLEOTIDE SEQUENCE</scope>
    <source>
        <strain evidence="2">DAOMC 236416</strain>
    </source>
</reference>
<gene>
    <name evidence="2" type="ORF">A4X13_0g8650</name>
</gene>
<dbReference type="Proteomes" id="UP000077521">
    <property type="component" value="Unassembled WGS sequence"/>
</dbReference>
<protein>
    <submittedName>
        <fullName evidence="2">Uncharacterized protein</fullName>
    </submittedName>
</protein>
<dbReference type="EMBL" id="LWDF02001649">
    <property type="protein sequence ID" value="KAE8237750.1"/>
    <property type="molecule type" value="Genomic_DNA"/>
</dbReference>
<feature type="compositionally biased region" description="Acidic residues" evidence="1">
    <location>
        <begin position="43"/>
        <end position="68"/>
    </location>
</feature>
<keyword evidence="3" id="KW-1185">Reference proteome</keyword>
<comment type="caution">
    <text evidence="2">The sequence shown here is derived from an EMBL/GenBank/DDBJ whole genome shotgun (WGS) entry which is preliminary data.</text>
</comment>
<feature type="region of interest" description="Disordered" evidence="1">
    <location>
        <begin position="35"/>
        <end position="68"/>
    </location>
</feature>
<accession>A0A8T8SEA6</accession>
<feature type="non-terminal residue" evidence="2">
    <location>
        <position position="1"/>
    </location>
</feature>
<organism evidence="2 3">
    <name type="scientific">Tilletia indica</name>
    <dbReference type="NCBI Taxonomy" id="43049"/>
    <lineage>
        <taxon>Eukaryota</taxon>
        <taxon>Fungi</taxon>
        <taxon>Dikarya</taxon>
        <taxon>Basidiomycota</taxon>
        <taxon>Ustilaginomycotina</taxon>
        <taxon>Exobasidiomycetes</taxon>
        <taxon>Tilletiales</taxon>
        <taxon>Tilletiaceae</taxon>
        <taxon>Tilletia</taxon>
    </lineage>
</organism>
<evidence type="ECO:0000313" key="2">
    <source>
        <dbReference type="EMBL" id="KAE8237750.1"/>
    </source>
</evidence>
<name>A0A8T8SEA6_9BASI</name>
<reference evidence="2" key="1">
    <citation type="submission" date="2016-04" db="EMBL/GenBank/DDBJ databases">
        <authorList>
            <person name="Nguyen H.D."/>
            <person name="Samba Siva P."/>
            <person name="Cullis J."/>
            <person name="Levesque C.A."/>
            <person name="Hambleton S."/>
        </authorList>
    </citation>
    <scope>NUCLEOTIDE SEQUENCE</scope>
    <source>
        <strain evidence="2">DAOMC 236416</strain>
    </source>
</reference>
<sequence length="131" mass="14366">KNQKAKKWRKKSLWYYPRVSELCSEAVATGDFAFDPALGDSGAGEEDAQEGDEEKEWEHVDEDQPEDPVEIATRTNANDFEAEDVARLIGFFAANPGAARAYATLAGSKKEAASIIRASYLQQVLAGIELL</sequence>
<evidence type="ECO:0000313" key="3">
    <source>
        <dbReference type="Proteomes" id="UP000077521"/>
    </source>
</evidence>